<keyword evidence="5 10" id="KW-0566">Pantothenate biosynthesis</keyword>
<dbReference type="InterPro" id="IPR013332">
    <property type="entry name" value="KPR_N"/>
</dbReference>
<dbReference type="AlphaFoldDB" id="K2K5J4"/>
<dbReference type="Gene3D" id="3.40.50.720">
    <property type="entry name" value="NAD(P)-binding Rossmann-like Domain"/>
    <property type="match status" value="1"/>
</dbReference>
<sequence length="305" mass="33830">MTDNATQHWVMVGCGALAQWLGCSLIRRQPTLSLSVLHRQQRLRSCNYRLSTNNSEMTIELPTQHHDDRVADVVIAAVKAYQVSSLLRQLNQAPWFTDKTHLILSFNGMHSEPLTPLVSVNQQFLVTTSGVTRDHQGAHLHGIGQSWLGPMATNNVDVDNVFDTLAEAIAPLQGVDDIEQIRWQKLLINCAINALTVVADCVNGELLKAPYQATLHALLSEACDIAAQHGYHFDVEQSLQQTQQVLSQTAANSSSMRQDVLAARPTEIDYLNGFITKRGRQLGIVTPVNERLWQQVSAISCDHPQ</sequence>
<dbReference type="InterPro" id="IPR013752">
    <property type="entry name" value="KPA_reductase"/>
</dbReference>
<dbReference type="RefSeq" id="WP_008489226.1">
    <property type="nucleotide sequence ID" value="NZ_AMRG01000011.1"/>
</dbReference>
<evidence type="ECO:0000256" key="3">
    <source>
        <dbReference type="ARBA" id="ARBA00013014"/>
    </source>
</evidence>
<dbReference type="EMBL" id="AMRG01000011">
    <property type="protein sequence ID" value="EKE82863.1"/>
    <property type="molecule type" value="Genomic_DNA"/>
</dbReference>
<keyword evidence="6 10" id="KW-0521">NADP</keyword>
<dbReference type="GO" id="GO:0008677">
    <property type="term" value="F:2-dehydropantoate 2-reductase activity"/>
    <property type="evidence" value="ECO:0007669"/>
    <property type="project" value="UniProtKB-EC"/>
</dbReference>
<dbReference type="InterPro" id="IPR003710">
    <property type="entry name" value="ApbA"/>
</dbReference>
<dbReference type="NCBIfam" id="TIGR00745">
    <property type="entry name" value="apbA_panE"/>
    <property type="match status" value="1"/>
</dbReference>
<evidence type="ECO:0000256" key="6">
    <source>
        <dbReference type="ARBA" id="ARBA00022857"/>
    </source>
</evidence>
<dbReference type="InterPro" id="IPR050838">
    <property type="entry name" value="Ketopantoate_reductase"/>
</dbReference>
<dbReference type="SUPFAM" id="SSF51735">
    <property type="entry name" value="NAD(P)-binding Rossmann-fold domains"/>
    <property type="match status" value="1"/>
</dbReference>
<dbReference type="PATRIC" id="fig|740709.3.peg.1959"/>
<evidence type="ECO:0000256" key="2">
    <source>
        <dbReference type="ARBA" id="ARBA00007870"/>
    </source>
</evidence>
<dbReference type="UniPathway" id="UPA00028">
    <property type="reaction ID" value="UER00004"/>
</dbReference>
<dbReference type="InterPro" id="IPR013328">
    <property type="entry name" value="6PGD_dom2"/>
</dbReference>
<dbReference type="Gene3D" id="1.10.1040.10">
    <property type="entry name" value="N-(1-d-carboxylethyl)-l-norvaline Dehydrogenase, domain 2"/>
    <property type="match status" value="1"/>
</dbReference>
<reference evidence="13 14" key="1">
    <citation type="journal article" date="2012" name="J. Bacteriol.">
        <title>Genome Sequence of Idiomarina xiamenensis Type Strain 10-D-4.</title>
        <authorList>
            <person name="Lai Q."/>
            <person name="Wang L."/>
            <person name="Wang W."/>
            <person name="Shao Z."/>
        </authorList>
    </citation>
    <scope>NUCLEOTIDE SEQUENCE [LARGE SCALE GENOMIC DNA]</scope>
    <source>
        <strain evidence="13 14">10-D-4</strain>
    </source>
</reference>
<dbReference type="STRING" id="740709.A10D4_09669"/>
<comment type="function">
    <text evidence="10">Catalyzes the NADPH-dependent reduction of ketopantoate into pantoic acid.</text>
</comment>
<comment type="caution">
    <text evidence="13">The sequence shown here is derived from an EMBL/GenBank/DDBJ whole genome shotgun (WGS) entry which is preliminary data.</text>
</comment>
<feature type="domain" description="Ketopantoate reductase N-terminal" evidence="11">
    <location>
        <begin position="10"/>
        <end position="151"/>
    </location>
</feature>
<comment type="similarity">
    <text evidence="2 10">Belongs to the ketopantoate reductase family.</text>
</comment>
<evidence type="ECO:0000259" key="11">
    <source>
        <dbReference type="Pfam" id="PF02558"/>
    </source>
</evidence>
<evidence type="ECO:0000256" key="1">
    <source>
        <dbReference type="ARBA" id="ARBA00004994"/>
    </source>
</evidence>
<dbReference type="eggNOG" id="COG1893">
    <property type="taxonomic scope" value="Bacteria"/>
</dbReference>
<evidence type="ECO:0000256" key="9">
    <source>
        <dbReference type="ARBA" id="ARBA00048793"/>
    </source>
</evidence>
<feature type="domain" description="Ketopantoate reductase C-terminal" evidence="12">
    <location>
        <begin position="177"/>
        <end position="299"/>
    </location>
</feature>
<gene>
    <name evidence="13" type="ORF">A10D4_09669</name>
</gene>
<dbReference type="GO" id="GO:0050661">
    <property type="term" value="F:NADP binding"/>
    <property type="evidence" value="ECO:0007669"/>
    <property type="project" value="TreeGrafter"/>
</dbReference>
<keyword evidence="7 10" id="KW-0560">Oxidoreductase</keyword>
<dbReference type="OrthoDB" id="6530772at2"/>
<dbReference type="PANTHER" id="PTHR43765">
    <property type="entry name" value="2-DEHYDROPANTOATE 2-REDUCTASE-RELATED"/>
    <property type="match status" value="1"/>
</dbReference>
<dbReference type="PANTHER" id="PTHR43765:SF2">
    <property type="entry name" value="2-DEHYDROPANTOATE 2-REDUCTASE"/>
    <property type="match status" value="1"/>
</dbReference>
<proteinExistence type="inferred from homology"/>
<dbReference type="SUPFAM" id="SSF48179">
    <property type="entry name" value="6-phosphogluconate dehydrogenase C-terminal domain-like"/>
    <property type="match status" value="1"/>
</dbReference>
<evidence type="ECO:0000313" key="13">
    <source>
        <dbReference type="EMBL" id="EKE82863.1"/>
    </source>
</evidence>
<dbReference type="Proteomes" id="UP000014115">
    <property type="component" value="Unassembled WGS sequence"/>
</dbReference>
<organism evidence="13 14">
    <name type="scientific">Idiomarina xiamenensis 10-D-4</name>
    <dbReference type="NCBI Taxonomy" id="740709"/>
    <lineage>
        <taxon>Bacteria</taxon>
        <taxon>Pseudomonadati</taxon>
        <taxon>Pseudomonadota</taxon>
        <taxon>Gammaproteobacteria</taxon>
        <taxon>Alteromonadales</taxon>
        <taxon>Idiomarinaceae</taxon>
        <taxon>Idiomarina</taxon>
    </lineage>
</organism>
<dbReference type="EC" id="1.1.1.169" evidence="3 10"/>
<evidence type="ECO:0000256" key="4">
    <source>
        <dbReference type="ARBA" id="ARBA00019465"/>
    </source>
</evidence>
<name>K2K5J4_9GAMM</name>
<comment type="pathway">
    <text evidence="1 10">Cofactor biosynthesis; (R)-pantothenate biosynthesis; (R)-pantoate from 3-methyl-2-oxobutanoate: step 2/2.</text>
</comment>
<protein>
    <recommendedName>
        <fullName evidence="4 10">2-dehydropantoate 2-reductase</fullName>
        <ecNumber evidence="3 10">1.1.1.169</ecNumber>
    </recommendedName>
    <alternativeName>
        <fullName evidence="8 10">Ketopantoate reductase</fullName>
    </alternativeName>
</protein>
<comment type="catalytic activity">
    <reaction evidence="9 10">
        <text>(R)-pantoate + NADP(+) = 2-dehydropantoate + NADPH + H(+)</text>
        <dbReference type="Rhea" id="RHEA:16233"/>
        <dbReference type="ChEBI" id="CHEBI:11561"/>
        <dbReference type="ChEBI" id="CHEBI:15378"/>
        <dbReference type="ChEBI" id="CHEBI:15980"/>
        <dbReference type="ChEBI" id="CHEBI:57783"/>
        <dbReference type="ChEBI" id="CHEBI:58349"/>
        <dbReference type="EC" id="1.1.1.169"/>
    </reaction>
</comment>
<dbReference type="GO" id="GO:0005737">
    <property type="term" value="C:cytoplasm"/>
    <property type="evidence" value="ECO:0007669"/>
    <property type="project" value="TreeGrafter"/>
</dbReference>
<evidence type="ECO:0000256" key="7">
    <source>
        <dbReference type="ARBA" id="ARBA00023002"/>
    </source>
</evidence>
<dbReference type="GO" id="GO:0015940">
    <property type="term" value="P:pantothenate biosynthetic process"/>
    <property type="evidence" value="ECO:0007669"/>
    <property type="project" value="UniProtKB-UniPathway"/>
</dbReference>
<evidence type="ECO:0000259" key="12">
    <source>
        <dbReference type="Pfam" id="PF08546"/>
    </source>
</evidence>
<keyword evidence="14" id="KW-1185">Reference proteome</keyword>
<dbReference type="InterPro" id="IPR036291">
    <property type="entry name" value="NAD(P)-bd_dom_sf"/>
</dbReference>
<evidence type="ECO:0000313" key="14">
    <source>
        <dbReference type="Proteomes" id="UP000014115"/>
    </source>
</evidence>
<evidence type="ECO:0000256" key="10">
    <source>
        <dbReference type="RuleBase" id="RU362068"/>
    </source>
</evidence>
<accession>K2K5J4</accession>
<evidence type="ECO:0000256" key="5">
    <source>
        <dbReference type="ARBA" id="ARBA00022655"/>
    </source>
</evidence>
<evidence type="ECO:0000256" key="8">
    <source>
        <dbReference type="ARBA" id="ARBA00032024"/>
    </source>
</evidence>
<dbReference type="Pfam" id="PF08546">
    <property type="entry name" value="ApbA_C"/>
    <property type="match status" value="1"/>
</dbReference>
<dbReference type="InterPro" id="IPR008927">
    <property type="entry name" value="6-PGluconate_DH-like_C_sf"/>
</dbReference>
<dbReference type="Pfam" id="PF02558">
    <property type="entry name" value="ApbA"/>
    <property type="match status" value="1"/>
</dbReference>